<protein>
    <recommendedName>
        <fullName evidence="3">Shikimate kinase</fullName>
    </recommendedName>
</protein>
<dbReference type="AlphaFoldDB" id="A0A1G1VTV3"/>
<organism evidence="1 2">
    <name type="scientific">Candidatus Chisholmbacteria bacterium RIFCSPHIGHO2_01_FULL_52_32</name>
    <dbReference type="NCBI Taxonomy" id="1797591"/>
    <lineage>
        <taxon>Bacteria</taxon>
        <taxon>Candidatus Chisholmiibacteriota</taxon>
    </lineage>
</organism>
<sequence length="176" mass="20192">MKLVIVYGPPAVGKLTVAKELAALTGYKLFHNHLTVDVVASLFEFGSPVFWDQVRLMRELLFEAAAKNNVNMIFTFVYAAGEDDKIINNYINIIEKHSGEVCLVQLKASMEVLKKRIIKRNRTQYEKMTKTNELEKWVDKYNLFSQIPDRESLIIDNSSLSPSEVARQIIAHFQLK</sequence>
<dbReference type="InterPro" id="IPR027417">
    <property type="entry name" value="P-loop_NTPase"/>
</dbReference>
<dbReference type="Gene3D" id="3.40.50.300">
    <property type="entry name" value="P-loop containing nucleotide triphosphate hydrolases"/>
    <property type="match status" value="1"/>
</dbReference>
<name>A0A1G1VTV3_9BACT</name>
<accession>A0A1G1VTV3</accession>
<dbReference type="SUPFAM" id="SSF52540">
    <property type="entry name" value="P-loop containing nucleoside triphosphate hydrolases"/>
    <property type="match status" value="1"/>
</dbReference>
<gene>
    <name evidence="1" type="ORF">A2786_04830</name>
</gene>
<reference evidence="1 2" key="1">
    <citation type="journal article" date="2016" name="Nat. Commun.">
        <title>Thousands of microbial genomes shed light on interconnected biogeochemical processes in an aquifer system.</title>
        <authorList>
            <person name="Anantharaman K."/>
            <person name="Brown C.T."/>
            <person name="Hug L.A."/>
            <person name="Sharon I."/>
            <person name="Castelle C.J."/>
            <person name="Probst A.J."/>
            <person name="Thomas B.C."/>
            <person name="Singh A."/>
            <person name="Wilkins M.J."/>
            <person name="Karaoz U."/>
            <person name="Brodie E.L."/>
            <person name="Williams K.H."/>
            <person name="Hubbard S.S."/>
            <person name="Banfield J.F."/>
        </authorList>
    </citation>
    <scope>NUCLEOTIDE SEQUENCE [LARGE SCALE GENOMIC DNA]</scope>
</reference>
<evidence type="ECO:0008006" key="3">
    <source>
        <dbReference type="Google" id="ProtNLM"/>
    </source>
</evidence>
<evidence type="ECO:0000313" key="1">
    <source>
        <dbReference type="EMBL" id="OGY18790.1"/>
    </source>
</evidence>
<dbReference type="EMBL" id="MHCJ01000003">
    <property type="protein sequence ID" value="OGY18790.1"/>
    <property type="molecule type" value="Genomic_DNA"/>
</dbReference>
<comment type="caution">
    <text evidence="1">The sequence shown here is derived from an EMBL/GenBank/DDBJ whole genome shotgun (WGS) entry which is preliminary data.</text>
</comment>
<dbReference type="Proteomes" id="UP000179233">
    <property type="component" value="Unassembled WGS sequence"/>
</dbReference>
<evidence type="ECO:0000313" key="2">
    <source>
        <dbReference type="Proteomes" id="UP000179233"/>
    </source>
</evidence>
<proteinExistence type="predicted"/>